<keyword evidence="4" id="KW-1185">Reference proteome</keyword>
<reference evidence="3" key="1">
    <citation type="submission" date="2013-08" db="EMBL/GenBank/DDBJ databases">
        <title>Gene expansion shapes genome architecture in the human pathogen Lichtheimia corymbifera: an evolutionary genomics analysis in the ancient terrestrial Mucorales (Mucoromycotina).</title>
        <authorList>
            <person name="Schwartze V.U."/>
            <person name="Winter S."/>
            <person name="Shelest E."/>
            <person name="Marcet-Houben M."/>
            <person name="Horn F."/>
            <person name="Wehner S."/>
            <person name="Hoffmann K."/>
            <person name="Riege K."/>
            <person name="Sammeth M."/>
            <person name="Nowrousian M."/>
            <person name="Valiante V."/>
            <person name="Linde J."/>
            <person name="Jacobsen I.D."/>
            <person name="Marz M."/>
            <person name="Brakhage A.A."/>
            <person name="Gabaldon T."/>
            <person name="Bocker S."/>
            <person name="Voigt K."/>
        </authorList>
    </citation>
    <scope>NUCLEOTIDE SEQUENCE [LARGE SCALE GENOMIC DNA]</scope>
    <source>
        <strain evidence="3">FSU 9682</strain>
    </source>
</reference>
<dbReference type="VEuPathDB" id="FungiDB:LCOR_04255.1"/>
<dbReference type="InterPro" id="IPR043155">
    <property type="entry name" value="VPS33_dom3b"/>
</dbReference>
<name>A0A068RRL0_9FUNG</name>
<comment type="similarity">
    <text evidence="1">Belongs to the STXBP/unc-18/SEC1 family.</text>
</comment>
<evidence type="ECO:0000256" key="1">
    <source>
        <dbReference type="ARBA" id="ARBA00009884"/>
    </source>
</evidence>
<evidence type="ECO:0000313" key="3">
    <source>
        <dbReference type="EMBL" id="CDH52818.1"/>
    </source>
</evidence>
<dbReference type="Gene3D" id="3.90.830.10">
    <property type="entry name" value="Syntaxin Binding Protein 1, Chain A, domain 2"/>
    <property type="match status" value="1"/>
</dbReference>
<feature type="region of interest" description="Disordered" evidence="2">
    <location>
        <begin position="704"/>
        <end position="724"/>
    </location>
</feature>
<gene>
    <name evidence="3" type="ORF">LCOR_04255.1</name>
</gene>
<dbReference type="InterPro" id="IPR027482">
    <property type="entry name" value="Sec1-like_dom2"/>
</dbReference>
<feature type="region of interest" description="Disordered" evidence="2">
    <location>
        <begin position="297"/>
        <end position="319"/>
    </location>
</feature>
<dbReference type="EMBL" id="CBTN010000015">
    <property type="protein sequence ID" value="CDH52818.1"/>
    <property type="molecule type" value="Genomic_DNA"/>
</dbReference>
<dbReference type="AlphaFoldDB" id="A0A068RRL0"/>
<organism evidence="3 4">
    <name type="scientific">Lichtheimia corymbifera JMRC:FSU:9682</name>
    <dbReference type="NCBI Taxonomy" id="1263082"/>
    <lineage>
        <taxon>Eukaryota</taxon>
        <taxon>Fungi</taxon>
        <taxon>Fungi incertae sedis</taxon>
        <taxon>Mucoromycota</taxon>
        <taxon>Mucoromycotina</taxon>
        <taxon>Mucoromycetes</taxon>
        <taxon>Mucorales</taxon>
        <taxon>Lichtheimiaceae</taxon>
        <taxon>Lichtheimia</taxon>
    </lineage>
</organism>
<dbReference type="InterPro" id="IPR043154">
    <property type="entry name" value="Sec-1-like_dom1"/>
</dbReference>
<dbReference type="Gene3D" id="3.40.50.2060">
    <property type="match status" value="1"/>
</dbReference>
<dbReference type="InterPro" id="IPR001619">
    <property type="entry name" value="Sec1-like"/>
</dbReference>
<dbReference type="STRING" id="1263082.A0A068RRL0"/>
<feature type="compositionally biased region" description="Polar residues" evidence="2">
    <location>
        <begin position="300"/>
        <end position="314"/>
    </location>
</feature>
<comment type="caution">
    <text evidence="3">The sequence shown here is derived from an EMBL/GenBank/DDBJ whole genome shotgun (WGS) entry which is preliminary data.</text>
</comment>
<dbReference type="SUPFAM" id="SSF56815">
    <property type="entry name" value="Sec1/munc18-like (SM) proteins"/>
    <property type="match status" value="1"/>
</dbReference>
<dbReference type="InterPro" id="IPR043127">
    <property type="entry name" value="Sec-1-like_dom3a"/>
</dbReference>
<protein>
    <submittedName>
        <fullName evidence="3">Vacuolar protein sorting-associated protein 33a</fullName>
    </submittedName>
</protein>
<evidence type="ECO:0000313" key="4">
    <source>
        <dbReference type="Proteomes" id="UP000027586"/>
    </source>
</evidence>
<feature type="compositionally biased region" description="Polar residues" evidence="2">
    <location>
        <begin position="710"/>
        <end position="724"/>
    </location>
</feature>
<proteinExistence type="inferred from homology"/>
<accession>A0A068RRL0</accession>
<dbReference type="InterPro" id="IPR036045">
    <property type="entry name" value="Sec1-like_sf"/>
</dbReference>
<evidence type="ECO:0000256" key="2">
    <source>
        <dbReference type="SAM" id="MobiDB-lite"/>
    </source>
</evidence>
<dbReference type="PANTHER" id="PTHR11679">
    <property type="entry name" value="VESICLE PROTEIN SORTING-ASSOCIATED"/>
    <property type="match status" value="1"/>
</dbReference>
<dbReference type="Gene3D" id="1.25.40.850">
    <property type="match status" value="1"/>
</dbReference>
<dbReference type="Gene3D" id="3.40.50.1910">
    <property type="match status" value="1"/>
</dbReference>
<dbReference type="Pfam" id="PF00995">
    <property type="entry name" value="Sec1"/>
    <property type="match status" value="1"/>
</dbReference>
<dbReference type="GO" id="GO:0016192">
    <property type="term" value="P:vesicle-mediated transport"/>
    <property type="evidence" value="ECO:0007669"/>
    <property type="project" value="InterPro"/>
</dbReference>
<dbReference type="OrthoDB" id="10262287at2759"/>
<dbReference type="Proteomes" id="UP000027586">
    <property type="component" value="Unassembled WGS sequence"/>
</dbReference>
<sequence>MSSTAGTHLGNTPLHLEKLRQVARKELPQILDSVRGKKSLVLDPQLTGPISLIADFTLFKDHGVEKIYQLSSETIDTECSSVIYICRSKLRYMRYIANHVKRLTEQEGTKTDFLLCFVPQRTRICERVLEEEGVFGSITIADYAMDWIPLEDDVISMELDPGTWKEIYLDGDTTAIYNSAKSLMKLQSIYGLFPRIIGKGDAAKQLAEMLLRMRREHAVVDEVSSYTASRTPSLLNNISNHIDQLIIIDRNVDIVTPLCTQLTYEGLIDETMAINNSHVELDAALVSLNKAAAGQVNRVGGSSSSTAPAPNPGSQAGKKKKYVLNASDKLFSQLRDQNFAVVGGMLNKIAKRINENYEERHHAKTVAQIRDFVGRLSELQQEHQSLQIHTGIAEQIMDYTITEEFNKILEVQQNVVAGIDGTNEPDYIEEMIDRQKPLIQVLRLLCLMSVAQGGLKAKLFDHFRREIVQTYGYEHIETLHRLEALGLLTKRTTSAPSRSAFASSRRSLRLIVDDVDEIHPNDISYVYSGYAPMSVRLVQCAMQKLAGGSIGSTGASAVSLLSYVGGGGGTSSSASLAAGNINGGSNTINGNSNNNSMPGATVTQGWRGYEEVMRALPGKSFEITQTVEYGPETNAAMARARRHGMQHGKTTVIFFLGGCTFTEVSAIRFLAQHDESRDYLVATTQMLNGNSLLESVVTNCSTHKAGHGTGSNPINPQATAAPSV</sequence>